<dbReference type="Proteomes" id="UP001165740">
    <property type="component" value="Chromosome 3"/>
</dbReference>
<evidence type="ECO:0000256" key="5">
    <source>
        <dbReference type="ARBA" id="ARBA00017962"/>
    </source>
</evidence>
<evidence type="ECO:0000256" key="13">
    <source>
        <dbReference type="ARBA" id="ARBA00023136"/>
    </source>
</evidence>
<dbReference type="PANTHER" id="PTHR46420:SF1">
    <property type="entry name" value="BETA-1,4-GLUCURONYLTRANSFERASE 1"/>
    <property type="match status" value="1"/>
</dbReference>
<feature type="transmembrane region" description="Helical" evidence="21">
    <location>
        <begin position="17"/>
        <end position="40"/>
    </location>
</feature>
<name>A0A9W2ZX35_BIOGL</name>
<dbReference type="GO" id="GO:0046872">
    <property type="term" value="F:metal ion binding"/>
    <property type="evidence" value="ECO:0007669"/>
    <property type="project" value="UniProtKB-KW"/>
</dbReference>
<evidence type="ECO:0000256" key="19">
    <source>
        <dbReference type="ARBA" id="ARBA00033291"/>
    </source>
</evidence>
<evidence type="ECO:0000256" key="17">
    <source>
        <dbReference type="ARBA" id="ARBA00032175"/>
    </source>
</evidence>
<keyword evidence="9" id="KW-0479">Metal-binding</keyword>
<keyword evidence="10" id="KW-0735">Signal-anchor</keyword>
<evidence type="ECO:0000256" key="7">
    <source>
        <dbReference type="ARBA" id="ARBA00022679"/>
    </source>
</evidence>
<evidence type="ECO:0000256" key="6">
    <source>
        <dbReference type="ARBA" id="ARBA00022676"/>
    </source>
</evidence>
<comment type="subcellular location">
    <subcellularLocation>
        <location evidence="2">Golgi apparatus membrane</location>
        <topology evidence="2">Single-pass type II membrane protein</topology>
    </subcellularLocation>
</comment>
<evidence type="ECO:0000256" key="20">
    <source>
        <dbReference type="ARBA" id="ARBA00047852"/>
    </source>
</evidence>
<keyword evidence="22" id="KW-1185">Reference proteome</keyword>
<evidence type="ECO:0000256" key="9">
    <source>
        <dbReference type="ARBA" id="ARBA00022723"/>
    </source>
</evidence>
<evidence type="ECO:0000313" key="22">
    <source>
        <dbReference type="Proteomes" id="UP001165740"/>
    </source>
</evidence>
<evidence type="ECO:0000256" key="2">
    <source>
        <dbReference type="ARBA" id="ARBA00004323"/>
    </source>
</evidence>
<dbReference type="OrthoDB" id="9974378at2759"/>
<evidence type="ECO:0000256" key="16">
    <source>
        <dbReference type="ARBA" id="ARBA00030723"/>
    </source>
</evidence>
<comment type="pathway">
    <text evidence="3">Protein modification; protein glycosylation.</text>
</comment>
<dbReference type="RefSeq" id="XP_055879521.1">
    <property type="nucleotide sequence ID" value="XM_056023546.1"/>
</dbReference>
<protein>
    <recommendedName>
        <fullName evidence="5">Beta-1,4-glucuronyltransferase 1</fullName>
    </recommendedName>
    <alternativeName>
        <fullName evidence="16">I-beta-1,3-N-acetylglucosaminyltransferase</fullName>
    </alternativeName>
    <alternativeName>
        <fullName evidence="19">N-acetyllactosaminide beta-1,3-N-acetylglucosaminyltransferase</fullName>
    </alternativeName>
    <alternativeName>
        <fullName evidence="17">Poly-N-acetyllactosamine extension enzyme</fullName>
    </alternativeName>
    <alternativeName>
        <fullName evidence="18">UDP-GlcNAc:betaGal beta-1,3-N-acetylglucosaminyltransferase 1</fullName>
    </alternativeName>
</protein>
<proteinExistence type="inferred from homology"/>
<comment type="cofactor">
    <cofactor evidence="1">
        <name>Mn(2+)</name>
        <dbReference type="ChEBI" id="CHEBI:29035"/>
    </cofactor>
</comment>
<evidence type="ECO:0000256" key="8">
    <source>
        <dbReference type="ARBA" id="ARBA00022692"/>
    </source>
</evidence>
<dbReference type="RefSeq" id="XP_055879523.1">
    <property type="nucleotide sequence ID" value="XM_056023548.1"/>
</dbReference>
<dbReference type="RefSeq" id="XP_055879526.1">
    <property type="nucleotide sequence ID" value="XM_056023551.1"/>
</dbReference>
<sequence>MGALWSYFRLFQPHRCRFWPCLITLALTIVFLQLIHMALLSRLEEKEARMRETKSVGRQLQGRMFKNVLGEMLERVRNSYRFDKSGTYHVLDNFLTSEHVVLGRGEYDVSIATHSSSGNLAHLVELSERWRGPISVSVFTFDDDFAQTVSSLVHYHFCNDHIYRHVSFHLVYPISRAPKHLDALSQMTLSCLDYAHAHLVVAPIPSLPNYANKDLDYPNNLLRNLAINYALTPYIFMVDVDMVPSENLRVLFHSLMTSDNHGLVDRSANGTEGAHRPISPQKKDQSHSAYVVPVFEIQGSSTVPRTKSELLDLWRKGLVRPFYWEACEKCQRPTDYERWKSLEDFGFVRIGYQVTRVDPWEPFYIAKTSLPLYDERFKQYGFNRISQVCEMHVAGFDFYVLDNAFLVHRGFKVKDEFHSRKDAENSRNLLLFRKFKEELKVKYPNVSRRC</sequence>
<keyword evidence="12" id="KW-0333">Golgi apparatus</keyword>
<evidence type="ECO:0000313" key="27">
    <source>
        <dbReference type="RefSeq" id="XP_055879525.1"/>
    </source>
</evidence>
<accession>A0A9W2ZX35</accession>
<comment type="catalytic activity">
    <reaction evidence="20">
        <text>3-O-[beta-D-Xyl-(1-&gt;4)-Rib-ol-P-Rib-ol-P-3-beta-D-GalNAc-(1-&gt;3)-beta-D-GlcNAc-(1-&gt;4)-(O-6-P-alpha-D-Man)]-Thr-[protein] + UDP-alpha-D-glucuronate = 3-O-[beta-D-GlcA-(1-&gt;3)-beta-D-Xyl-(1-&gt;4)-Rib-ol-P-Rib-ol-P-3-beta-D-GalNAc-(1-&gt;3)-beta-D-GlcNAc-(1-&gt;4)-(O-6-P-alpha-D-Man)]-Thr-[protein] + UDP + H(+)</text>
        <dbReference type="Rhea" id="RHEA:46860"/>
        <dbReference type="Rhea" id="RHEA-COMP:15023"/>
        <dbReference type="Rhea" id="RHEA-COMP:17482"/>
        <dbReference type="ChEBI" id="CHEBI:15378"/>
        <dbReference type="ChEBI" id="CHEBI:58052"/>
        <dbReference type="ChEBI" id="CHEBI:58223"/>
        <dbReference type="ChEBI" id="CHEBI:142405"/>
        <dbReference type="ChEBI" id="CHEBI:177336"/>
    </reaction>
</comment>
<dbReference type="GO" id="GO:0015020">
    <property type="term" value="F:glucuronosyltransferase activity"/>
    <property type="evidence" value="ECO:0007669"/>
    <property type="project" value="InterPro"/>
</dbReference>
<evidence type="ECO:0000256" key="1">
    <source>
        <dbReference type="ARBA" id="ARBA00001936"/>
    </source>
</evidence>
<keyword evidence="8 21" id="KW-0812">Transmembrane</keyword>
<evidence type="ECO:0000256" key="15">
    <source>
        <dbReference type="ARBA" id="ARBA00023211"/>
    </source>
</evidence>
<dbReference type="RefSeq" id="XP_055879525.1">
    <property type="nucleotide sequence ID" value="XM_056023550.1"/>
</dbReference>
<keyword evidence="15" id="KW-0464">Manganese</keyword>
<evidence type="ECO:0000313" key="28">
    <source>
        <dbReference type="RefSeq" id="XP_055879526.1"/>
    </source>
</evidence>
<evidence type="ECO:0000313" key="24">
    <source>
        <dbReference type="RefSeq" id="XP_055879522.1"/>
    </source>
</evidence>
<keyword evidence="11 21" id="KW-1133">Transmembrane helix</keyword>
<dbReference type="RefSeq" id="XP_055879522.1">
    <property type="nucleotide sequence ID" value="XM_056023547.1"/>
</dbReference>
<keyword evidence="14" id="KW-0325">Glycoprotein</keyword>
<evidence type="ECO:0000256" key="21">
    <source>
        <dbReference type="SAM" id="Phobius"/>
    </source>
</evidence>
<evidence type="ECO:0000256" key="3">
    <source>
        <dbReference type="ARBA" id="ARBA00004922"/>
    </source>
</evidence>
<gene>
    <name evidence="23 24 25 26 27 28" type="primary">LOC106062233</name>
</gene>
<comment type="similarity">
    <text evidence="4">Belongs to the glycosyltransferase 49 family.</text>
</comment>
<organism evidence="22 23">
    <name type="scientific">Biomphalaria glabrata</name>
    <name type="common">Bloodfluke planorb</name>
    <name type="synonym">Freshwater snail</name>
    <dbReference type="NCBI Taxonomy" id="6526"/>
    <lineage>
        <taxon>Eukaryota</taxon>
        <taxon>Metazoa</taxon>
        <taxon>Spiralia</taxon>
        <taxon>Lophotrochozoa</taxon>
        <taxon>Mollusca</taxon>
        <taxon>Gastropoda</taxon>
        <taxon>Heterobranchia</taxon>
        <taxon>Euthyneura</taxon>
        <taxon>Panpulmonata</taxon>
        <taxon>Hygrophila</taxon>
        <taxon>Lymnaeoidea</taxon>
        <taxon>Planorbidae</taxon>
        <taxon>Biomphalaria</taxon>
    </lineage>
</organism>
<keyword evidence="6" id="KW-0328">Glycosyltransferase</keyword>
<dbReference type="GeneID" id="106062233"/>
<reference evidence="23 24" key="1">
    <citation type="submission" date="2025-04" db="UniProtKB">
        <authorList>
            <consortium name="RefSeq"/>
        </authorList>
    </citation>
    <scope>IDENTIFICATION</scope>
</reference>
<evidence type="ECO:0000313" key="23">
    <source>
        <dbReference type="RefSeq" id="XP_055879521.1"/>
    </source>
</evidence>
<evidence type="ECO:0000256" key="10">
    <source>
        <dbReference type="ARBA" id="ARBA00022968"/>
    </source>
</evidence>
<dbReference type="GO" id="GO:0000139">
    <property type="term" value="C:Golgi membrane"/>
    <property type="evidence" value="ECO:0007669"/>
    <property type="project" value="UniProtKB-SubCell"/>
</dbReference>
<keyword evidence="7" id="KW-0808">Transferase</keyword>
<dbReference type="Pfam" id="PF13896">
    <property type="entry name" value="Glyco_transf_49"/>
    <property type="match status" value="1"/>
</dbReference>
<evidence type="ECO:0000256" key="11">
    <source>
        <dbReference type="ARBA" id="ARBA00022989"/>
    </source>
</evidence>
<dbReference type="GO" id="GO:0035269">
    <property type="term" value="P:protein O-linked glycosylation via mannose"/>
    <property type="evidence" value="ECO:0007669"/>
    <property type="project" value="TreeGrafter"/>
</dbReference>
<evidence type="ECO:0000256" key="12">
    <source>
        <dbReference type="ARBA" id="ARBA00023034"/>
    </source>
</evidence>
<evidence type="ECO:0000256" key="18">
    <source>
        <dbReference type="ARBA" id="ARBA00032181"/>
    </source>
</evidence>
<keyword evidence="13 21" id="KW-0472">Membrane</keyword>
<evidence type="ECO:0000313" key="26">
    <source>
        <dbReference type="RefSeq" id="XP_055879524.1"/>
    </source>
</evidence>
<dbReference type="InterPro" id="IPR043189">
    <property type="entry name" value="B4GAT1"/>
</dbReference>
<evidence type="ECO:0000256" key="4">
    <source>
        <dbReference type="ARBA" id="ARBA00008539"/>
    </source>
</evidence>
<dbReference type="OMA" id="SGQYRIY"/>
<dbReference type="PANTHER" id="PTHR46420">
    <property type="entry name" value="BETA-1,4-GLUCURONYLTRANSFERASE 1"/>
    <property type="match status" value="1"/>
</dbReference>
<evidence type="ECO:0000256" key="14">
    <source>
        <dbReference type="ARBA" id="ARBA00023180"/>
    </source>
</evidence>
<dbReference type="AlphaFoldDB" id="A0A9W2ZX35"/>
<evidence type="ECO:0000313" key="25">
    <source>
        <dbReference type="RefSeq" id="XP_055879523.1"/>
    </source>
</evidence>
<dbReference type="RefSeq" id="XP_055879524.1">
    <property type="nucleotide sequence ID" value="XM_056023549.1"/>
</dbReference>